<feature type="compositionally biased region" description="Low complexity" evidence="1">
    <location>
        <begin position="28"/>
        <end position="44"/>
    </location>
</feature>
<organism evidence="2 3">
    <name type="scientific">Mucor lusitanicus CBS 277.49</name>
    <dbReference type="NCBI Taxonomy" id="747725"/>
    <lineage>
        <taxon>Eukaryota</taxon>
        <taxon>Fungi</taxon>
        <taxon>Fungi incertae sedis</taxon>
        <taxon>Mucoromycota</taxon>
        <taxon>Mucoromycotina</taxon>
        <taxon>Mucoromycetes</taxon>
        <taxon>Mucorales</taxon>
        <taxon>Mucorineae</taxon>
        <taxon>Mucoraceae</taxon>
        <taxon>Mucor</taxon>
    </lineage>
</organism>
<evidence type="ECO:0000256" key="1">
    <source>
        <dbReference type="SAM" id="MobiDB-lite"/>
    </source>
</evidence>
<dbReference type="STRING" id="747725.A0A168NSE3"/>
<proteinExistence type="predicted"/>
<dbReference type="EMBL" id="AMYB01000002">
    <property type="protein sequence ID" value="OAD06671.1"/>
    <property type="molecule type" value="Genomic_DNA"/>
</dbReference>
<keyword evidence="3" id="KW-1185">Reference proteome</keyword>
<sequence>MSSSVRTDDYYSDQYSPPMASAASPITGRHGSSSSIRSSGSNRSYPANHYRAIPHVQQQANIQSHATASTTSKTAGGCSIST</sequence>
<reference evidence="2 3" key="1">
    <citation type="submission" date="2015-06" db="EMBL/GenBank/DDBJ databases">
        <title>Expansion of signal transduction pathways in fungi by whole-genome duplication.</title>
        <authorList>
            <consortium name="DOE Joint Genome Institute"/>
            <person name="Corrochano L.M."/>
            <person name="Kuo A."/>
            <person name="Marcet-Houben M."/>
            <person name="Polaino S."/>
            <person name="Salamov A."/>
            <person name="Villalobos J.M."/>
            <person name="Alvarez M.I."/>
            <person name="Avalos J."/>
            <person name="Benito E.P."/>
            <person name="Benoit I."/>
            <person name="Burger G."/>
            <person name="Camino L.P."/>
            <person name="Canovas D."/>
            <person name="Cerda-Olmedo E."/>
            <person name="Cheng J.-F."/>
            <person name="Dominguez A."/>
            <person name="Elias M."/>
            <person name="Eslava A.P."/>
            <person name="Glaser F."/>
            <person name="Grimwood J."/>
            <person name="Gutierrez G."/>
            <person name="Heitman J."/>
            <person name="Henrissat B."/>
            <person name="Iturriaga E.A."/>
            <person name="Lang B.F."/>
            <person name="Lavin J.L."/>
            <person name="Lee S."/>
            <person name="Li W."/>
            <person name="Lindquist E."/>
            <person name="Lopez-Garcia S."/>
            <person name="Luque E.M."/>
            <person name="Marcos A.T."/>
            <person name="Martin J."/>
            <person name="Mccluskey K."/>
            <person name="Medina H.R."/>
            <person name="Miralles-Duran A."/>
            <person name="Miyazaki A."/>
            <person name="Munoz-Torres E."/>
            <person name="Oguiza J.A."/>
            <person name="Ohm R."/>
            <person name="Olmedo M."/>
            <person name="Orejas M."/>
            <person name="Ortiz-Castellanos L."/>
            <person name="Pisabarro A.G."/>
            <person name="Rodriguez-Romero J."/>
            <person name="Ruiz-Herrera J."/>
            <person name="Ruiz-Vazquez R."/>
            <person name="Sanz C."/>
            <person name="Schackwitz W."/>
            <person name="Schmutz J."/>
            <person name="Shahriari M."/>
            <person name="Shelest E."/>
            <person name="Silva-Franco F."/>
            <person name="Soanes D."/>
            <person name="Syed K."/>
            <person name="Tagua V.G."/>
            <person name="Talbot N.J."/>
            <person name="Thon M."/>
            <person name="De Vries R.P."/>
            <person name="Wiebenga A."/>
            <person name="Yadav J.S."/>
            <person name="Braun E.L."/>
            <person name="Baker S."/>
            <person name="Garre V."/>
            <person name="Horwitz B."/>
            <person name="Torres-Martinez S."/>
            <person name="Idnurm A."/>
            <person name="Herrera-Estrella A."/>
            <person name="Gabaldon T."/>
            <person name="Grigoriev I.V."/>
        </authorList>
    </citation>
    <scope>NUCLEOTIDE SEQUENCE [LARGE SCALE GENOMIC DNA]</scope>
    <source>
        <strain evidence="2 3">CBS 277.49</strain>
    </source>
</reference>
<gene>
    <name evidence="2" type="ORF">MUCCIDRAFT_107254</name>
</gene>
<accession>A0A168NSE3</accession>
<dbReference type="AlphaFoldDB" id="A0A168NSE3"/>
<dbReference type="Proteomes" id="UP000077051">
    <property type="component" value="Unassembled WGS sequence"/>
</dbReference>
<evidence type="ECO:0000313" key="2">
    <source>
        <dbReference type="EMBL" id="OAD06671.1"/>
    </source>
</evidence>
<feature type="region of interest" description="Disordered" evidence="1">
    <location>
        <begin position="1"/>
        <end position="82"/>
    </location>
</feature>
<evidence type="ECO:0000313" key="3">
    <source>
        <dbReference type="Proteomes" id="UP000077051"/>
    </source>
</evidence>
<comment type="caution">
    <text evidence="2">The sequence shown here is derived from an EMBL/GenBank/DDBJ whole genome shotgun (WGS) entry which is preliminary data.</text>
</comment>
<name>A0A168NSE3_MUCCL</name>
<feature type="compositionally biased region" description="Low complexity" evidence="1">
    <location>
        <begin position="64"/>
        <end position="75"/>
    </location>
</feature>
<dbReference type="VEuPathDB" id="FungiDB:MUCCIDRAFT_107254"/>
<protein>
    <submittedName>
        <fullName evidence="2">Uncharacterized protein</fullName>
    </submittedName>
</protein>